<dbReference type="InterPro" id="IPR014284">
    <property type="entry name" value="RNA_pol_sigma-70_dom"/>
</dbReference>
<feature type="domain" description="DUF6596" evidence="8">
    <location>
        <begin position="263"/>
        <end position="363"/>
    </location>
</feature>
<reference evidence="10" key="1">
    <citation type="journal article" date="2019" name="Int. J. Syst. Evol. Microbiol.">
        <title>The Global Catalogue of Microorganisms (GCM) 10K type strain sequencing project: providing services to taxonomists for standard genome sequencing and annotation.</title>
        <authorList>
            <consortium name="The Broad Institute Genomics Platform"/>
            <consortium name="The Broad Institute Genome Sequencing Center for Infectious Disease"/>
            <person name="Wu L."/>
            <person name="Ma J."/>
        </authorList>
    </citation>
    <scope>NUCLEOTIDE SEQUENCE [LARGE SCALE GENOMIC DNA]</scope>
    <source>
        <strain evidence="10">JCM 18304</strain>
    </source>
</reference>
<dbReference type="Proteomes" id="UP001501570">
    <property type="component" value="Unassembled WGS sequence"/>
</dbReference>
<keyword evidence="3 5" id="KW-0731">Sigma factor</keyword>
<dbReference type="InterPro" id="IPR013249">
    <property type="entry name" value="RNA_pol_sigma70_r4_t2"/>
</dbReference>
<comment type="caution">
    <text evidence="9">The sequence shown here is derived from an EMBL/GenBank/DDBJ whole genome shotgun (WGS) entry which is preliminary data.</text>
</comment>
<accession>A0ABP9RV92</accession>
<dbReference type="Gene3D" id="1.10.10.10">
    <property type="entry name" value="Winged helix-like DNA-binding domain superfamily/Winged helix DNA-binding domain"/>
    <property type="match status" value="1"/>
</dbReference>
<evidence type="ECO:0000256" key="2">
    <source>
        <dbReference type="ARBA" id="ARBA00023015"/>
    </source>
</evidence>
<keyword evidence="2 5" id="KW-0805">Transcription regulation</keyword>
<dbReference type="InterPro" id="IPR046531">
    <property type="entry name" value="DUF6596"/>
</dbReference>
<dbReference type="SUPFAM" id="SSF88946">
    <property type="entry name" value="Sigma2 domain of RNA polymerase sigma factors"/>
    <property type="match status" value="1"/>
</dbReference>
<feature type="domain" description="RNA polymerase sigma factor 70 region 4 type 2" evidence="7">
    <location>
        <begin position="194"/>
        <end position="245"/>
    </location>
</feature>
<evidence type="ECO:0000259" key="8">
    <source>
        <dbReference type="Pfam" id="PF20239"/>
    </source>
</evidence>
<dbReference type="Pfam" id="PF04542">
    <property type="entry name" value="Sigma70_r2"/>
    <property type="match status" value="1"/>
</dbReference>
<comment type="similarity">
    <text evidence="1 5">Belongs to the sigma-70 factor family. ECF subfamily.</text>
</comment>
<dbReference type="Gene3D" id="1.10.1740.10">
    <property type="match status" value="1"/>
</dbReference>
<keyword evidence="10" id="KW-1185">Reference proteome</keyword>
<dbReference type="Pfam" id="PF20239">
    <property type="entry name" value="DUF6596"/>
    <property type="match status" value="1"/>
</dbReference>
<gene>
    <name evidence="9" type="ORF">GCM10023322_37100</name>
</gene>
<dbReference type="Pfam" id="PF08281">
    <property type="entry name" value="Sigma70_r4_2"/>
    <property type="match status" value="1"/>
</dbReference>
<dbReference type="InterPro" id="IPR007627">
    <property type="entry name" value="RNA_pol_sigma70_r2"/>
</dbReference>
<dbReference type="InterPro" id="IPR013325">
    <property type="entry name" value="RNA_pol_sigma_r2"/>
</dbReference>
<keyword evidence="5" id="KW-0238">DNA-binding</keyword>
<evidence type="ECO:0000259" key="6">
    <source>
        <dbReference type="Pfam" id="PF04542"/>
    </source>
</evidence>
<evidence type="ECO:0000259" key="7">
    <source>
        <dbReference type="Pfam" id="PF08281"/>
    </source>
</evidence>
<evidence type="ECO:0000313" key="10">
    <source>
        <dbReference type="Proteomes" id="UP001501570"/>
    </source>
</evidence>
<dbReference type="EMBL" id="BAABJQ010000010">
    <property type="protein sequence ID" value="GAA5187849.1"/>
    <property type="molecule type" value="Genomic_DNA"/>
</dbReference>
<protein>
    <recommendedName>
        <fullName evidence="5">RNA polymerase sigma factor</fullName>
    </recommendedName>
</protein>
<evidence type="ECO:0000256" key="3">
    <source>
        <dbReference type="ARBA" id="ARBA00023082"/>
    </source>
</evidence>
<dbReference type="PANTHER" id="PTHR47756:SF1">
    <property type="entry name" value="BLL0085 PROTEIN"/>
    <property type="match status" value="1"/>
</dbReference>
<dbReference type="InterPro" id="IPR036388">
    <property type="entry name" value="WH-like_DNA-bd_sf"/>
</dbReference>
<dbReference type="SUPFAM" id="SSF88659">
    <property type="entry name" value="Sigma3 and sigma4 domains of RNA polymerase sigma factors"/>
    <property type="match status" value="1"/>
</dbReference>
<feature type="domain" description="RNA polymerase sigma-70 region 2" evidence="6">
    <location>
        <begin position="95"/>
        <end position="153"/>
    </location>
</feature>
<evidence type="ECO:0000256" key="1">
    <source>
        <dbReference type="ARBA" id="ARBA00010641"/>
    </source>
</evidence>
<organism evidence="9 10">
    <name type="scientific">Rugosimonospora acidiphila</name>
    <dbReference type="NCBI Taxonomy" id="556531"/>
    <lineage>
        <taxon>Bacteria</taxon>
        <taxon>Bacillati</taxon>
        <taxon>Actinomycetota</taxon>
        <taxon>Actinomycetes</taxon>
        <taxon>Micromonosporales</taxon>
        <taxon>Micromonosporaceae</taxon>
        <taxon>Rugosimonospora</taxon>
    </lineage>
</organism>
<dbReference type="InterPro" id="IPR000838">
    <property type="entry name" value="RNA_pol_sigma70_ECF_CS"/>
</dbReference>
<sequence>MLFSASSYLYPYGAGWLDALPSGRRGDGDGTGRWAICAPVDRSVPAGAGPIGAWSAPRGASAVRTGARQCFSRAVTATPTHRTIDAVWRIESARLIAGLVRLVRDVGLAEDLAQDALVAALEQWPSSGVPDNPGAWLMSVAKRRAIDAIRREKVLERKHEQLGRELEIERGTGVADFDAAVDGAEVGDDLLRLMFIACHPVLSTEARVALTLRLLGGLTTPEIARAFLIPEPTVAQRIVRAKRTLADKRVPFEVPGGDERAARLSSVLEVLYLIFNEGYSATAGDDWVRPALCEEAMRLGRVLAELTPREPEVHGLVALMEIQASRLRARVGPSGEPVLLLDQDRGAWDQLLIRRGLAALERAEAIGDARGRYVLQAAIAACHARARTAEQTDWPRIAELYRELSELVPSPVVELNRAVAVGMAYGPAAGLELVDALAAEPSLKEYHLLPSVRGDLLASLGRLDEAGTELARAASLTRNNRERELLLRRVEDCARGRVPTR</sequence>
<dbReference type="PANTHER" id="PTHR47756">
    <property type="entry name" value="BLL6612 PROTEIN-RELATED"/>
    <property type="match status" value="1"/>
</dbReference>
<dbReference type="InterPro" id="IPR013324">
    <property type="entry name" value="RNA_pol_sigma_r3/r4-like"/>
</dbReference>
<proteinExistence type="inferred from homology"/>
<dbReference type="PROSITE" id="PS01063">
    <property type="entry name" value="SIGMA70_ECF"/>
    <property type="match status" value="1"/>
</dbReference>
<keyword evidence="4 5" id="KW-0804">Transcription</keyword>
<evidence type="ECO:0000256" key="5">
    <source>
        <dbReference type="RuleBase" id="RU000716"/>
    </source>
</evidence>
<dbReference type="NCBIfam" id="TIGR02937">
    <property type="entry name" value="sigma70-ECF"/>
    <property type="match status" value="1"/>
</dbReference>
<name>A0ABP9RV92_9ACTN</name>
<evidence type="ECO:0000256" key="4">
    <source>
        <dbReference type="ARBA" id="ARBA00023163"/>
    </source>
</evidence>
<evidence type="ECO:0000313" key="9">
    <source>
        <dbReference type="EMBL" id="GAA5187849.1"/>
    </source>
</evidence>